<reference evidence="3 4" key="2">
    <citation type="submission" date="2021-08" db="EMBL/GenBank/DDBJ databases">
        <title>Rheinheimera aquimaris sp. nov., isolated from seawater of the East Sea in Korea.</title>
        <authorList>
            <person name="Kim K.H."/>
            <person name="Wenting R."/>
            <person name="Kim K.R."/>
            <person name="Jeon C.O."/>
        </authorList>
    </citation>
    <scope>NUCLEOTIDE SEQUENCE [LARGE SCALE GENOMIC DNA]</scope>
    <source>
        <strain evidence="3 4">MA-13</strain>
    </source>
</reference>
<keyword evidence="2" id="KW-1133">Transmembrane helix</keyword>
<evidence type="ECO:0000313" key="4">
    <source>
        <dbReference type="Proteomes" id="UP000663814"/>
    </source>
</evidence>
<keyword evidence="2" id="KW-0472">Membrane</keyword>
<keyword evidence="4" id="KW-1185">Reference proteome</keyword>
<evidence type="ECO:0000256" key="2">
    <source>
        <dbReference type="SAM" id="Phobius"/>
    </source>
</evidence>
<comment type="caution">
    <text evidence="3">The sequence shown here is derived from an EMBL/GenBank/DDBJ whole genome shotgun (WGS) entry which is preliminary data.</text>
</comment>
<accession>A0ABS7XDM0</accession>
<name>A0ABS7XDM0_9GAMM</name>
<dbReference type="RefSeq" id="WP_205311941.1">
    <property type="nucleotide sequence ID" value="NZ_JAERPS020000006.1"/>
</dbReference>
<evidence type="ECO:0008006" key="5">
    <source>
        <dbReference type="Google" id="ProtNLM"/>
    </source>
</evidence>
<feature type="coiled-coil region" evidence="1">
    <location>
        <begin position="160"/>
        <end position="194"/>
    </location>
</feature>
<feature type="transmembrane region" description="Helical" evidence="2">
    <location>
        <begin position="29"/>
        <end position="47"/>
    </location>
</feature>
<gene>
    <name evidence="3" type="ORF">I4W93_016760</name>
</gene>
<protein>
    <recommendedName>
        <fullName evidence="5">HlyD family secretion protein</fullName>
    </recommendedName>
</protein>
<keyword evidence="1" id="KW-0175">Coiled coil</keyword>
<evidence type="ECO:0000313" key="3">
    <source>
        <dbReference type="EMBL" id="MBZ9613244.1"/>
    </source>
</evidence>
<proteinExistence type="predicted"/>
<sequence>MKLYNRKSLISAAPEGQPSPSSKSSITQWIYFILVALMVGYLVYLLLKPYYMIEAQGLVDVEVKEIVAERSGVLQDVFVGLNQPFKKGELLARIAAEKQCLPEDNAQADKLGYDMDVLATDIKALQQELNYVAAIQQPSTGMLRALEVNASLFQAQQKEQQSVQQAQQKLKLDIQRAKDKLAIMAARRQSLQLAFDDKPVAADCTAKDVWAFEDGTVTDMRVTSQTYAEKGRPILKYLSADAKARVVFLADANLYRSFAKQPQLVVTFPDGAESLARIAQIESIASQVSGNLNDLLGLDKVSLRMVLVPMDPADNALWRTFERLPVSVRGVR</sequence>
<dbReference type="EMBL" id="JAERPS020000006">
    <property type="protein sequence ID" value="MBZ9613244.1"/>
    <property type="molecule type" value="Genomic_DNA"/>
</dbReference>
<evidence type="ECO:0000256" key="1">
    <source>
        <dbReference type="SAM" id="Coils"/>
    </source>
</evidence>
<dbReference type="Proteomes" id="UP000663814">
    <property type="component" value="Unassembled WGS sequence"/>
</dbReference>
<reference evidence="3 4" key="1">
    <citation type="submission" date="2020-12" db="EMBL/GenBank/DDBJ databases">
        <authorList>
            <person name="Ruan W."/>
            <person name="Khan S.A."/>
            <person name="Jeon C.O."/>
        </authorList>
    </citation>
    <scope>NUCLEOTIDE SEQUENCE [LARGE SCALE GENOMIC DNA]</scope>
    <source>
        <strain evidence="3 4">MA-13</strain>
    </source>
</reference>
<keyword evidence="2" id="KW-0812">Transmembrane</keyword>
<organism evidence="3 4">
    <name type="scientific">Rheinheimera maricola</name>
    <dbReference type="NCBI Taxonomy" id="2793282"/>
    <lineage>
        <taxon>Bacteria</taxon>
        <taxon>Pseudomonadati</taxon>
        <taxon>Pseudomonadota</taxon>
        <taxon>Gammaproteobacteria</taxon>
        <taxon>Chromatiales</taxon>
        <taxon>Chromatiaceae</taxon>
        <taxon>Rheinheimera</taxon>
    </lineage>
</organism>